<gene>
    <name evidence="1" type="ORF">RHMOL_Rhmol02G0091600</name>
</gene>
<protein>
    <submittedName>
        <fullName evidence="1">Uncharacterized protein</fullName>
    </submittedName>
</protein>
<reference evidence="1" key="1">
    <citation type="submission" date="2022-02" db="EMBL/GenBank/DDBJ databases">
        <title>Plant Genome Project.</title>
        <authorList>
            <person name="Zhang R.-G."/>
        </authorList>
    </citation>
    <scope>NUCLEOTIDE SEQUENCE</scope>
    <source>
        <strain evidence="1">AT1</strain>
    </source>
</reference>
<organism evidence="1 2">
    <name type="scientific">Rhododendron molle</name>
    <name type="common">Chinese azalea</name>
    <name type="synonym">Azalea mollis</name>
    <dbReference type="NCBI Taxonomy" id="49168"/>
    <lineage>
        <taxon>Eukaryota</taxon>
        <taxon>Viridiplantae</taxon>
        <taxon>Streptophyta</taxon>
        <taxon>Embryophyta</taxon>
        <taxon>Tracheophyta</taxon>
        <taxon>Spermatophyta</taxon>
        <taxon>Magnoliopsida</taxon>
        <taxon>eudicotyledons</taxon>
        <taxon>Gunneridae</taxon>
        <taxon>Pentapetalae</taxon>
        <taxon>asterids</taxon>
        <taxon>Ericales</taxon>
        <taxon>Ericaceae</taxon>
        <taxon>Ericoideae</taxon>
        <taxon>Rhodoreae</taxon>
        <taxon>Rhododendron</taxon>
    </lineage>
</organism>
<keyword evidence="2" id="KW-1185">Reference proteome</keyword>
<dbReference type="Proteomes" id="UP001062846">
    <property type="component" value="Chromosome 2"/>
</dbReference>
<comment type="caution">
    <text evidence="1">The sequence shown here is derived from an EMBL/GenBank/DDBJ whole genome shotgun (WGS) entry which is preliminary data.</text>
</comment>
<proteinExistence type="predicted"/>
<evidence type="ECO:0000313" key="2">
    <source>
        <dbReference type="Proteomes" id="UP001062846"/>
    </source>
</evidence>
<sequence length="153" mass="17789">MAKLKLLQSPFQIWIEVGCLFLTDLVPYVDGVDNFIEFASANSGDVQPPTPHLVVTRYGFRFSKYTYIASNIQLTAYKALNLQPVKAHQMQIFKVSWHCSLPLLRCIRSKCQDEGFTKLEHEKKSLLLQKQEDEDRDWTKRKLDQVLRVCNLI</sequence>
<dbReference type="EMBL" id="CM046389">
    <property type="protein sequence ID" value="KAI8567058.1"/>
    <property type="molecule type" value="Genomic_DNA"/>
</dbReference>
<accession>A0ACC0PQH4</accession>
<name>A0ACC0PQH4_RHOML</name>
<evidence type="ECO:0000313" key="1">
    <source>
        <dbReference type="EMBL" id="KAI8567058.1"/>
    </source>
</evidence>